<evidence type="ECO:0000313" key="1">
    <source>
        <dbReference type="EMBL" id="SAK89193.1"/>
    </source>
</evidence>
<organism evidence="1 2">
    <name type="scientific">Caballeronia pedi</name>
    <dbReference type="NCBI Taxonomy" id="1777141"/>
    <lineage>
        <taxon>Bacteria</taxon>
        <taxon>Pseudomonadati</taxon>
        <taxon>Pseudomonadota</taxon>
        <taxon>Betaproteobacteria</taxon>
        <taxon>Burkholderiales</taxon>
        <taxon>Burkholderiaceae</taxon>
        <taxon>Caballeronia</taxon>
    </lineage>
</organism>
<proteinExistence type="predicted"/>
<name>A0A158D3Y0_9BURK</name>
<dbReference type="OrthoDB" id="9135773at2"/>
<protein>
    <submittedName>
        <fullName evidence="1">Uncharacterized protein</fullName>
    </submittedName>
</protein>
<reference evidence="1" key="1">
    <citation type="submission" date="2016-01" db="EMBL/GenBank/DDBJ databases">
        <authorList>
            <person name="Peeters C."/>
        </authorList>
    </citation>
    <scope>NUCLEOTIDE SEQUENCE [LARGE SCALE GENOMIC DNA]</scope>
    <source>
        <strain evidence="1">LMG 29323</strain>
    </source>
</reference>
<accession>A0A158D3Y0</accession>
<keyword evidence="2" id="KW-1185">Reference proteome</keyword>
<dbReference type="EMBL" id="FCOE02000030">
    <property type="protein sequence ID" value="SAK89193.1"/>
    <property type="molecule type" value="Genomic_DNA"/>
</dbReference>
<sequence length="325" mass="37203">MTIDFATAFASREKAWWPEHQTGERIVFWQRQSYGKNRQAIEKRVAAIFTPTEIADCWTKLRSNEGEGNTTPSALLYEPPQRFQIDPRQFIARARLSKPADLEPTASGFAQWVYSLYSSVHGDVSDLERGIETERGVGSGLDEFLEADADDRIEKIEQRGAYRRKKLCDLGDELVGPRLADWELVHSGLHLQGEVTPWFNVADLCVGNEPLRTSPDLLFKNSLSGEVIVVEIKRSVMEIPSNLWPNIWAQLWCCAQIPLVREASRVTVVGEVWGEKWIRESRRDPPAFPHLFMRASVRRDPRAPKYDIFFRKLFTIYAGGDPVQR</sequence>
<comment type="caution">
    <text evidence="1">The sequence shown here is derived from an EMBL/GenBank/DDBJ whole genome shotgun (WGS) entry which is preliminary data.</text>
</comment>
<evidence type="ECO:0000313" key="2">
    <source>
        <dbReference type="Proteomes" id="UP000054911"/>
    </source>
</evidence>
<dbReference type="RefSeq" id="WP_061178573.1">
    <property type="nucleotide sequence ID" value="NZ_FCOE02000030.1"/>
</dbReference>
<dbReference type="Proteomes" id="UP000054911">
    <property type="component" value="Unassembled WGS sequence"/>
</dbReference>
<dbReference type="AlphaFoldDB" id="A0A158D3Y0"/>
<gene>
    <name evidence="1" type="ORF">AWB80_06251</name>
</gene>